<evidence type="ECO:0000259" key="4">
    <source>
        <dbReference type="PROSITE" id="PS51084"/>
    </source>
</evidence>
<evidence type="ECO:0000256" key="2">
    <source>
        <dbReference type="PIRSR" id="PIRSR601310-3"/>
    </source>
</evidence>
<dbReference type="InterPro" id="IPR001310">
    <property type="entry name" value="Histidine_triad_HIT"/>
</dbReference>
<feature type="domain" description="HIT" evidence="4">
    <location>
        <begin position="5"/>
        <end position="112"/>
    </location>
</feature>
<dbReference type="PRINTS" id="PR00332">
    <property type="entry name" value="HISTRIAD"/>
</dbReference>
<keyword evidence="6" id="KW-1185">Reference proteome</keyword>
<comment type="caution">
    <text evidence="5">The sequence shown here is derived from an EMBL/GenBank/DDBJ whole genome shotgun (WGS) entry which is preliminary data.</text>
</comment>
<dbReference type="GO" id="GO:0009117">
    <property type="term" value="P:nucleotide metabolic process"/>
    <property type="evidence" value="ECO:0007669"/>
    <property type="project" value="TreeGrafter"/>
</dbReference>
<sequence length="136" mass="14105">MDACVFCRIAAGAGPAHLVAADAHTLAFLDTAPATLGHTIVVPRRHIAAVWDLTDDDGARLAGAVRVTALRLRAALEPDGLTITHSTGAAAGQEVPHVHVHLVPRWYGDNVRAPWSGAPADHADLAAIAEHIRGAG</sequence>
<dbReference type="GO" id="GO:0003824">
    <property type="term" value="F:catalytic activity"/>
    <property type="evidence" value="ECO:0007669"/>
    <property type="project" value="InterPro"/>
</dbReference>
<proteinExistence type="predicted"/>
<evidence type="ECO:0000313" key="5">
    <source>
        <dbReference type="EMBL" id="PRX96801.1"/>
    </source>
</evidence>
<evidence type="ECO:0000256" key="3">
    <source>
        <dbReference type="PROSITE-ProRule" id="PRU00464"/>
    </source>
</evidence>
<dbReference type="PANTHER" id="PTHR46648">
    <property type="entry name" value="HIT FAMILY PROTEIN 1"/>
    <property type="match status" value="1"/>
</dbReference>
<feature type="active site" description="Tele-AMP-histidine intermediate" evidence="1">
    <location>
        <position position="99"/>
    </location>
</feature>
<dbReference type="Proteomes" id="UP000237846">
    <property type="component" value="Unassembled WGS sequence"/>
</dbReference>
<dbReference type="PROSITE" id="PS51084">
    <property type="entry name" value="HIT_2"/>
    <property type="match status" value="1"/>
</dbReference>
<gene>
    <name evidence="5" type="ORF">CLV72_107324</name>
</gene>
<organism evidence="5 6">
    <name type="scientific">Allonocardiopsis opalescens</name>
    <dbReference type="NCBI Taxonomy" id="1144618"/>
    <lineage>
        <taxon>Bacteria</taxon>
        <taxon>Bacillati</taxon>
        <taxon>Actinomycetota</taxon>
        <taxon>Actinomycetes</taxon>
        <taxon>Streptosporangiales</taxon>
        <taxon>Allonocardiopsis</taxon>
    </lineage>
</organism>
<dbReference type="RefSeq" id="WP_106250307.1">
    <property type="nucleotide sequence ID" value="NZ_PVZC01000007.1"/>
</dbReference>
<name>A0A2T0PZ50_9ACTN</name>
<dbReference type="EMBL" id="PVZC01000007">
    <property type="protein sequence ID" value="PRX96801.1"/>
    <property type="molecule type" value="Genomic_DNA"/>
</dbReference>
<evidence type="ECO:0000313" key="6">
    <source>
        <dbReference type="Proteomes" id="UP000237846"/>
    </source>
</evidence>
<dbReference type="AlphaFoldDB" id="A0A2T0PZ50"/>
<evidence type="ECO:0000256" key="1">
    <source>
        <dbReference type="PIRSR" id="PIRSR601310-1"/>
    </source>
</evidence>
<dbReference type="Pfam" id="PF01230">
    <property type="entry name" value="HIT"/>
    <property type="match status" value="1"/>
</dbReference>
<dbReference type="InterPro" id="IPR036265">
    <property type="entry name" value="HIT-like_sf"/>
</dbReference>
<dbReference type="Gene3D" id="3.30.428.10">
    <property type="entry name" value="HIT-like"/>
    <property type="match status" value="1"/>
</dbReference>
<dbReference type="PANTHER" id="PTHR46648:SF1">
    <property type="entry name" value="ADENOSINE 5'-MONOPHOSPHORAMIDASE HNT1"/>
    <property type="match status" value="1"/>
</dbReference>
<dbReference type="OrthoDB" id="9784774at2"/>
<dbReference type="InterPro" id="IPR011146">
    <property type="entry name" value="HIT-like"/>
</dbReference>
<dbReference type="SUPFAM" id="SSF54197">
    <property type="entry name" value="HIT-like"/>
    <property type="match status" value="1"/>
</dbReference>
<reference evidence="5 6" key="1">
    <citation type="submission" date="2018-03" db="EMBL/GenBank/DDBJ databases">
        <title>Genomic Encyclopedia of Archaeal and Bacterial Type Strains, Phase II (KMG-II): from individual species to whole genera.</title>
        <authorList>
            <person name="Goeker M."/>
        </authorList>
    </citation>
    <scope>NUCLEOTIDE SEQUENCE [LARGE SCALE GENOMIC DNA]</scope>
    <source>
        <strain evidence="5 6">DSM 45601</strain>
    </source>
</reference>
<feature type="short sequence motif" description="Histidine triad motif" evidence="2 3">
    <location>
        <begin position="97"/>
        <end position="101"/>
    </location>
</feature>
<protein>
    <submittedName>
        <fullName evidence="5">Histidine triad (HIT) family protein</fullName>
    </submittedName>
</protein>
<accession>A0A2T0PZ50</accession>